<accession>A0A2T0GRI0</accession>
<evidence type="ECO:0000256" key="1">
    <source>
        <dbReference type="SAM" id="MobiDB-lite"/>
    </source>
</evidence>
<proteinExistence type="predicted"/>
<comment type="caution">
    <text evidence="2">The sequence shown here is derived from an EMBL/GenBank/DDBJ whole genome shotgun (WGS) entry which is preliminary data.</text>
</comment>
<evidence type="ECO:0000313" key="2">
    <source>
        <dbReference type="EMBL" id="PRW61718.1"/>
    </source>
</evidence>
<gene>
    <name evidence="2" type="ORF">CEP50_19280</name>
</gene>
<reference evidence="2 3" key="1">
    <citation type="submission" date="2018-03" db="EMBL/GenBank/DDBJ databases">
        <title>Actinopolyspora mortivallis from Sahara, screening for active biomolecules.</title>
        <authorList>
            <person name="Selama O."/>
            <person name="Wellington E.M.H."/>
            <person name="Hacene H."/>
        </authorList>
    </citation>
    <scope>NUCLEOTIDE SEQUENCE [LARGE SCALE GENOMIC DNA]</scope>
    <source>
        <strain evidence="2 3">M5A</strain>
    </source>
</reference>
<evidence type="ECO:0000313" key="3">
    <source>
        <dbReference type="Proteomes" id="UP000239352"/>
    </source>
</evidence>
<name>A0A2T0GRI0_ACTMO</name>
<feature type="compositionally biased region" description="Basic and acidic residues" evidence="1">
    <location>
        <begin position="32"/>
        <end position="42"/>
    </location>
</feature>
<dbReference type="AlphaFoldDB" id="A0A2T0GRI0"/>
<sequence>MKSRRHGGNTVCQDARTPVHWTEITRAERRWRTVGTRERGEQLDPEGLSWSVPCHTSPTDSEDGEEDVRVLVLGDRIGLVLPPGETLVLTPEEAEEFSELLDTASASSGS</sequence>
<dbReference type="InParanoid" id="A0A2T0GRI0"/>
<dbReference type="Proteomes" id="UP000239352">
    <property type="component" value="Unassembled WGS sequence"/>
</dbReference>
<protein>
    <submittedName>
        <fullName evidence="2">Uncharacterized protein</fullName>
    </submittedName>
</protein>
<organism evidence="2 3">
    <name type="scientific">Actinopolyspora mortivallis</name>
    <dbReference type="NCBI Taxonomy" id="33906"/>
    <lineage>
        <taxon>Bacteria</taxon>
        <taxon>Bacillati</taxon>
        <taxon>Actinomycetota</taxon>
        <taxon>Actinomycetes</taxon>
        <taxon>Actinopolysporales</taxon>
        <taxon>Actinopolysporaceae</taxon>
        <taxon>Actinopolyspora</taxon>
    </lineage>
</organism>
<feature type="region of interest" description="Disordered" evidence="1">
    <location>
        <begin position="32"/>
        <end position="66"/>
    </location>
</feature>
<dbReference type="EMBL" id="PVSR01000064">
    <property type="protein sequence ID" value="PRW61718.1"/>
    <property type="molecule type" value="Genomic_DNA"/>
</dbReference>
<keyword evidence="3" id="KW-1185">Reference proteome</keyword>